<dbReference type="OrthoDB" id="9790659at2"/>
<comment type="caution">
    <text evidence="2">The sequence shown here is derived from an EMBL/GenBank/DDBJ whole genome shotgun (WGS) entry which is preliminary data.</text>
</comment>
<dbReference type="PANTHER" id="PTHR20992:SF9">
    <property type="entry name" value="AT15442P-RELATED"/>
    <property type="match status" value="1"/>
</dbReference>
<dbReference type="PANTHER" id="PTHR20992">
    <property type="entry name" value="AT15442P-RELATED"/>
    <property type="match status" value="1"/>
</dbReference>
<feature type="transmembrane region" description="Helical" evidence="1">
    <location>
        <begin position="126"/>
        <end position="145"/>
    </location>
</feature>
<feature type="transmembrane region" description="Helical" evidence="1">
    <location>
        <begin position="185"/>
        <end position="205"/>
    </location>
</feature>
<evidence type="ECO:0000313" key="3">
    <source>
        <dbReference type="Proteomes" id="UP000030403"/>
    </source>
</evidence>
<dbReference type="AlphaFoldDB" id="A0A0A5FX20"/>
<dbReference type="eggNOG" id="COG1808">
    <property type="taxonomic scope" value="Bacteria"/>
</dbReference>
<proteinExistence type="predicted"/>
<dbReference type="EMBL" id="AVPF01000125">
    <property type="protein sequence ID" value="KGX83280.1"/>
    <property type="molecule type" value="Genomic_DNA"/>
</dbReference>
<dbReference type="Pfam" id="PF04087">
    <property type="entry name" value="DUF389"/>
    <property type="match status" value="1"/>
</dbReference>
<keyword evidence="1" id="KW-1133">Transmembrane helix</keyword>
<accession>A0A0A5FX20</accession>
<dbReference type="Proteomes" id="UP000030403">
    <property type="component" value="Unassembled WGS sequence"/>
</dbReference>
<gene>
    <name evidence="2" type="ORF">N783_05075</name>
</gene>
<reference evidence="2 3" key="1">
    <citation type="submission" date="2013-08" db="EMBL/GenBank/DDBJ databases">
        <authorList>
            <person name="Huang J."/>
            <person name="Wang G."/>
        </authorList>
    </citation>
    <scope>NUCLEOTIDE SEQUENCE [LARGE SCALE GENOMIC DNA]</scope>
    <source>
        <strain evidence="2 3">BH030004</strain>
    </source>
</reference>
<protein>
    <recommendedName>
        <fullName evidence="4">TIGR00341 family protein</fullName>
    </recommendedName>
</protein>
<evidence type="ECO:0000256" key="1">
    <source>
        <dbReference type="SAM" id="Phobius"/>
    </source>
</evidence>
<organism evidence="2 3">
    <name type="scientific">Pontibacillus marinus BH030004 = DSM 16465</name>
    <dbReference type="NCBI Taxonomy" id="1385511"/>
    <lineage>
        <taxon>Bacteria</taxon>
        <taxon>Bacillati</taxon>
        <taxon>Bacillota</taxon>
        <taxon>Bacilli</taxon>
        <taxon>Bacillales</taxon>
        <taxon>Bacillaceae</taxon>
        <taxon>Pontibacillus</taxon>
    </lineage>
</organism>
<dbReference type="InterPro" id="IPR005240">
    <property type="entry name" value="DUF389"/>
</dbReference>
<feature type="transmembrane region" description="Helical" evidence="1">
    <location>
        <begin position="247"/>
        <end position="267"/>
    </location>
</feature>
<keyword evidence="1" id="KW-0812">Transmembrane</keyword>
<keyword evidence="3" id="KW-1185">Reference proteome</keyword>
<dbReference type="STRING" id="1385511.GCA_000425225_03704"/>
<sequence length="344" mass="37744">MSLQLIEAYIPNKHFESVDEKLRDHPHTSYWVSSESKERMLVRILVDSDEVEDILNYLESVANVAEGFETLLIPVRTYLSRATLNEETEEKKKEVEEGEEEEDQALLMRASRHELITFVEKNSLTTLNYTLLIFLSAVVGSMGFIKDSEAVVIGSMVIAPLIGPVIATAFAAILGDYRLLGKAALTSLLGVGIVIVIAIVFNFIFDIGVDTNQYWARTEVTVSDFLLALAAGGAGSIATLNRKAGNLVGVMVAVALLPPNIALGMSIGKGLWEQAYGSFLLVTVNIMCILLSAVIVFSLTGIRPVRWKEVQRANVSRSLSIVFVLLIVASLISVIYFGQEIKFE</sequence>
<feature type="transmembrane region" description="Helical" evidence="1">
    <location>
        <begin position="151"/>
        <end position="173"/>
    </location>
</feature>
<name>A0A0A5FX20_9BACI</name>
<feature type="transmembrane region" description="Helical" evidence="1">
    <location>
        <begin position="319"/>
        <end position="338"/>
    </location>
</feature>
<keyword evidence="1" id="KW-0472">Membrane</keyword>
<evidence type="ECO:0008006" key="4">
    <source>
        <dbReference type="Google" id="ProtNLM"/>
    </source>
</evidence>
<feature type="transmembrane region" description="Helical" evidence="1">
    <location>
        <begin position="279"/>
        <end position="299"/>
    </location>
</feature>
<dbReference type="RefSeq" id="WP_027447232.1">
    <property type="nucleotide sequence ID" value="NZ_AULJ01000054.1"/>
</dbReference>
<evidence type="ECO:0000313" key="2">
    <source>
        <dbReference type="EMBL" id="KGX83280.1"/>
    </source>
</evidence>
<dbReference type="NCBIfam" id="TIGR00341">
    <property type="entry name" value="TIGR00341 family protein"/>
    <property type="match status" value="1"/>
</dbReference>